<evidence type="ECO:0000256" key="1">
    <source>
        <dbReference type="SAM" id="Phobius"/>
    </source>
</evidence>
<accession>A0A6J6BTU9</accession>
<reference evidence="2" key="1">
    <citation type="submission" date="2020-05" db="EMBL/GenBank/DDBJ databases">
        <authorList>
            <person name="Chiriac C."/>
            <person name="Salcher M."/>
            <person name="Ghai R."/>
            <person name="Kavagutti S V."/>
        </authorList>
    </citation>
    <scope>NUCLEOTIDE SEQUENCE</scope>
</reference>
<keyword evidence="1" id="KW-1133">Transmembrane helix</keyword>
<feature type="transmembrane region" description="Helical" evidence="1">
    <location>
        <begin position="153"/>
        <end position="171"/>
    </location>
</feature>
<evidence type="ECO:0000313" key="2">
    <source>
        <dbReference type="EMBL" id="CAB4542561.1"/>
    </source>
</evidence>
<feature type="transmembrane region" description="Helical" evidence="1">
    <location>
        <begin position="6"/>
        <end position="31"/>
    </location>
</feature>
<sequence length="172" mass="18789">MVIQSVLIGTLHQGLTSIAWGVLIGMGIYLVMHRPKIILFDEGITIVNPLRNFTIGWDKVENIGAKYTLTISFDNRTINAWAAPASGRYSARALHSSDVKGLGIEHNGSVAAAHSPRSDSGAAIYRARMRYENFLTRSSNTDIATSIIFNRSGIAIIGSAVLSCFALYIYHF</sequence>
<name>A0A6J6BTU9_9ZZZZ</name>
<gene>
    <name evidence="2" type="ORF">UFOPK1438_00549</name>
</gene>
<dbReference type="AlphaFoldDB" id="A0A6J6BTU9"/>
<keyword evidence="1" id="KW-0812">Transmembrane</keyword>
<keyword evidence="1" id="KW-0472">Membrane</keyword>
<dbReference type="EMBL" id="CAEZSM010000054">
    <property type="protein sequence ID" value="CAB4542561.1"/>
    <property type="molecule type" value="Genomic_DNA"/>
</dbReference>
<protein>
    <submittedName>
        <fullName evidence="2">Unannotated protein</fullName>
    </submittedName>
</protein>
<organism evidence="2">
    <name type="scientific">freshwater metagenome</name>
    <dbReference type="NCBI Taxonomy" id="449393"/>
    <lineage>
        <taxon>unclassified sequences</taxon>
        <taxon>metagenomes</taxon>
        <taxon>ecological metagenomes</taxon>
    </lineage>
</organism>
<proteinExistence type="predicted"/>